<comment type="caution">
    <text evidence="4">The sequence shown here is derived from an EMBL/GenBank/DDBJ whole genome shotgun (WGS) entry which is preliminary data.</text>
</comment>
<dbReference type="InterPro" id="IPR050952">
    <property type="entry name" value="TRIM-NHL_E3_ligases"/>
</dbReference>
<dbReference type="SUPFAM" id="SSF63829">
    <property type="entry name" value="Calcium-dependent phosphotriesterase"/>
    <property type="match status" value="1"/>
</dbReference>
<name>A0AAV7JX96_9METZ</name>
<evidence type="ECO:0000256" key="1">
    <source>
        <dbReference type="ARBA" id="ARBA00004236"/>
    </source>
</evidence>
<gene>
    <name evidence="4" type="ORF">LOD99_3538</name>
</gene>
<dbReference type="Gene3D" id="2.120.10.30">
    <property type="entry name" value="TolB, C-terminal domain"/>
    <property type="match status" value="1"/>
</dbReference>
<dbReference type="GO" id="GO:0005886">
    <property type="term" value="C:plasma membrane"/>
    <property type="evidence" value="ECO:0007669"/>
    <property type="project" value="UniProtKB-SubCell"/>
</dbReference>
<sequence>MKSDEPDRATSCILLFYIKLELNSMACNIQEPDEVVYVSDMEDLIHNTFDKIISKVNLRREKLISQFRDIQTQKNAIFQSIDQLKSARSILQEKLRINPLSAIQQRTTADIDGALANLQLEASIEHIFVCNEKNLDNALTRLGGFELQPNQYIAKSIPKFAFGADSKSSLRKPVRLSVDESLDLIAVTDSISKQIYLFSLEGKYLNSFGKDYFAHPCAIKIINHNEILVTDYQKEDMSLIQYERGKKEKFKLKLKLNERRCITSLDYDKNNNQIYATESITHSLLIFNKEFKIITDLNNLFLFPQNVVITDTEIYIQDHNNPCFHILSKYTLEFSRSLISRGLHLSTESPLSFTIDQKGCIIIGDKSGVIQVYAPSGQLIHTFAKKGTELGEVYSPTGIFVRSNYDVIVISNSPNYPIQVF</sequence>
<dbReference type="PANTHER" id="PTHR24104:SF47">
    <property type="entry name" value="E3 UBIQUITIN-PROTEIN LIGASE NHLRC1"/>
    <property type="match status" value="1"/>
</dbReference>
<comment type="subcellular location">
    <subcellularLocation>
        <location evidence="1">Cell membrane</location>
    </subcellularLocation>
</comment>
<dbReference type="EMBL" id="JAKMXF010000266">
    <property type="protein sequence ID" value="KAI6653643.1"/>
    <property type="molecule type" value="Genomic_DNA"/>
</dbReference>
<keyword evidence="2" id="KW-1003">Cell membrane</keyword>
<dbReference type="Proteomes" id="UP001165289">
    <property type="component" value="Unassembled WGS sequence"/>
</dbReference>
<keyword evidence="5" id="KW-1185">Reference proteome</keyword>
<accession>A0AAV7JX96</accession>
<protein>
    <submittedName>
        <fullName evidence="4">NHL repeat protein</fullName>
    </submittedName>
</protein>
<dbReference type="GO" id="GO:0000209">
    <property type="term" value="P:protein polyubiquitination"/>
    <property type="evidence" value="ECO:0007669"/>
    <property type="project" value="TreeGrafter"/>
</dbReference>
<evidence type="ECO:0000313" key="4">
    <source>
        <dbReference type="EMBL" id="KAI6653643.1"/>
    </source>
</evidence>
<proteinExistence type="predicted"/>
<organism evidence="4 5">
    <name type="scientific">Oopsacas minuta</name>
    <dbReference type="NCBI Taxonomy" id="111878"/>
    <lineage>
        <taxon>Eukaryota</taxon>
        <taxon>Metazoa</taxon>
        <taxon>Porifera</taxon>
        <taxon>Hexactinellida</taxon>
        <taxon>Hexasterophora</taxon>
        <taxon>Lyssacinosida</taxon>
        <taxon>Leucopsacidae</taxon>
        <taxon>Oopsacas</taxon>
    </lineage>
</organism>
<dbReference type="InterPro" id="IPR009722">
    <property type="entry name" value="YjiK/CarP"/>
</dbReference>
<keyword evidence="3" id="KW-0472">Membrane</keyword>
<dbReference type="PANTHER" id="PTHR24104">
    <property type="entry name" value="E3 UBIQUITIN-PROTEIN LIGASE NHLRC1-RELATED"/>
    <property type="match status" value="1"/>
</dbReference>
<dbReference type="InterPro" id="IPR011042">
    <property type="entry name" value="6-blade_b-propeller_TolB-like"/>
</dbReference>
<dbReference type="GO" id="GO:0061630">
    <property type="term" value="F:ubiquitin protein ligase activity"/>
    <property type="evidence" value="ECO:0007669"/>
    <property type="project" value="TreeGrafter"/>
</dbReference>
<evidence type="ECO:0000256" key="3">
    <source>
        <dbReference type="ARBA" id="ARBA00023136"/>
    </source>
</evidence>
<evidence type="ECO:0000313" key="5">
    <source>
        <dbReference type="Proteomes" id="UP001165289"/>
    </source>
</evidence>
<evidence type="ECO:0000256" key="2">
    <source>
        <dbReference type="ARBA" id="ARBA00022475"/>
    </source>
</evidence>
<reference evidence="4 5" key="1">
    <citation type="journal article" date="2023" name="BMC Biol.">
        <title>The compact genome of the sponge Oopsacas minuta (Hexactinellida) is lacking key metazoan core genes.</title>
        <authorList>
            <person name="Santini S."/>
            <person name="Schenkelaars Q."/>
            <person name="Jourda C."/>
            <person name="Duchesne M."/>
            <person name="Belahbib H."/>
            <person name="Rocher C."/>
            <person name="Selva M."/>
            <person name="Riesgo A."/>
            <person name="Vervoort M."/>
            <person name="Leys S.P."/>
            <person name="Kodjabachian L."/>
            <person name="Le Bivic A."/>
            <person name="Borchiellini C."/>
            <person name="Claverie J.M."/>
            <person name="Renard E."/>
        </authorList>
    </citation>
    <scope>NUCLEOTIDE SEQUENCE [LARGE SCALE GENOMIC DNA]</scope>
    <source>
        <strain evidence="4">SPO-2</strain>
    </source>
</reference>
<dbReference type="Pfam" id="PF06977">
    <property type="entry name" value="SdiA-regulated"/>
    <property type="match status" value="1"/>
</dbReference>
<dbReference type="GO" id="GO:0043161">
    <property type="term" value="P:proteasome-mediated ubiquitin-dependent protein catabolic process"/>
    <property type="evidence" value="ECO:0007669"/>
    <property type="project" value="TreeGrafter"/>
</dbReference>
<dbReference type="AlphaFoldDB" id="A0AAV7JX96"/>